<dbReference type="EMBL" id="CP000514">
    <property type="protein sequence ID" value="ABM17307.1"/>
    <property type="molecule type" value="Genomic_DNA"/>
</dbReference>
<dbReference type="AlphaFoldDB" id="A1TX38"/>
<name>A1TX38_MARN8</name>
<evidence type="ECO:0000313" key="2">
    <source>
        <dbReference type="EMBL" id="ABM17307.1"/>
    </source>
</evidence>
<dbReference type="eggNOG" id="ENOG5033K8D">
    <property type="taxonomic scope" value="Bacteria"/>
</dbReference>
<dbReference type="HOGENOM" id="CLU_2219954_0_0_6"/>
<dbReference type="Proteomes" id="UP000000998">
    <property type="component" value="Chromosome"/>
</dbReference>
<evidence type="ECO:0000313" key="3">
    <source>
        <dbReference type="Proteomes" id="UP000000998"/>
    </source>
</evidence>
<dbReference type="Pfam" id="PF04448">
    <property type="entry name" value="DUF551"/>
    <property type="match status" value="1"/>
</dbReference>
<dbReference type="InterPro" id="IPR007539">
    <property type="entry name" value="DUF551"/>
</dbReference>
<reference evidence="3" key="1">
    <citation type="journal article" date="2011" name="Appl. Environ. Microbiol.">
        <title>Genomic potential of Marinobacter aquaeolei, a biogeochemical 'opportunitroph'.</title>
        <authorList>
            <person name="Singer E."/>
            <person name="Webb E.A."/>
            <person name="Nelson W.C."/>
            <person name="Heidelberg J.F."/>
            <person name="Ivanova N."/>
            <person name="Pati A."/>
            <person name="Edwards K.J."/>
        </authorList>
    </citation>
    <scope>NUCLEOTIDE SEQUENCE [LARGE SCALE GENOMIC DNA]</scope>
    <source>
        <strain evidence="3">ATCC 700491 / DSM 11845 / VT8</strain>
    </source>
</reference>
<dbReference type="KEGG" id="maq:Maqu_0201"/>
<organism evidence="2 3">
    <name type="scientific">Marinobacter nauticus (strain ATCC 700491 / DSM 11845 / VT8)</name>
    <name type="common">Marinobacter aquaeolei</name>
    <dbReference type="NCBI Taxonomy" id="351348"/>
    <lineage>
        <taxon>Bacteria</taxon>
        <taxon>Pseudomonadati</taxon>
        <taxon>Pseudomonadota</taxon>
        <taxon>Gammaproteobacteria</taxon>
        <taxon>Pseudomonadales</taxon>
        <taxon>Marinobacteraceae</taxon>
        <taxon>Marinobacter</taxon>
    </lineage>
</organism>
<gene>
    <name evidence="2" type="ordered locus">Maqu_0201</name>
</gene>
<evidence type="ECO:0000259" key="1">
    <source>
        <dbReference type="Pfam" id="PF04448"/>
    </source>
</evidence>
<accession>A1TX38</accession>
<proteinExistence type="predicted"/>
<sequence length="106" mass="11826">MASLMTWINCKEQMPADMEVVIALYLGHWLGRGNSGITDAYAVDGQWVNIPEGITIAGWMPVPDKGELPEWLATSIDDHVLVDQCKERMNEKSVHVNLDDDESSIL</sequence>
<protein>
    <recommendedName>
        <fullName evidence="1">DUF551 domain-containing protein</fullName>
    </recommendedName>
</protein>
<dbReference type="STRING" id="351348.Maqu_0201"/>
<feature type="domain" description="DUF551" evidence="1">
    <location>
        <begin position="7"/>
        <end position="64"/>
    </location>
</feature>